<dbReference type="InterPro" id="IPR012338">
    <property type="entry name" value="Beta-lactam/transpept-like"/>
</dbReference>
<sequence length="389" mass="42847">MAIDALMRAGVREGVFPGGVLLVSRGEELLFHRAYGQQSLFTHDPVTLDTFFDLASLTKPLATALAVATLVDRGCLFPDRPLGSLVDCGKDDHKKVITIDQLLRHTAGFPAHRPFYLSLVKMPRTHRRQALRQQIMAEPLIHPPGAGQVYSDLGYMVLSWVVESITGLHLDRFVKDTFFDPLGLDLFFRPLGESDVSPGPEQRFAATEKCPWRGRILTGEVHDDNAWAVGGVEGHAGLFGTARAVGKLLVYILAALKDTSIPHLPTPKTRHPVPRIQNPAPSTQNPKPRTQHPFSPIPGRVLREFVKKESHAERVAGFDTPSPRGSSAGTGFSPGALGHLGFTGTSFWMEPDSSVIVVLLTNRVHPCRNNIKIRQFRPRLHDAVMETVK</sequence>
<name>A0A1W1YZL2_9BACT</name>
<dbReference type="AlphaFoldDB" id="A0A1W1YZL2"/>
<evidence type="ECO:0000259" key="3">
    <source>
        <dbReference type="Pfam" id="PF00144"/>
    </source>
</evidence>
<dbReference type="Gene3D" id="3.40.710.10">
    <property type="entry name" value="DD-peptidase/beta-lactamase superfamily"/>
    <property type="match status" value="1"/>
</dbReference>
<keyword evidence="5" id="KW-1185">Reference proteome</keyword>
<dbReference type="SUPFAM" id="SSF56601">
    <property type="entry name" value="beta-lactamase/transpeptidase-like"/>
    <property type="match status" value="1"/>
</dbReference>
<accession>A0A1W1YZL2</accession>
<dbReference type="InterPro" id="IPR050789">
    <property type="entry name" value="Diverse_Enzym_Activities"/>
</dbReference>
<dbReference type="RefSeq" id="WP_084066713.1">
    <property type="nucleotide sequence ID" value="NZ_FWXY01000002.1"/>
</dbReference>
<feature type="compositionally biased region" description="Polar residues" evidence="2">
    <location>
        <begin position="279"/>
        <end position="288"/>
    </location>
</feature>
<feature type="domain" description="Beta-lactamase-related" evidence="3">
    <location>
        <begin position="3"/>
        <end position="366"/>
    </location>
</feature>
<evidence type="ECO:0000313" key="4">
    <source>
        <dbReference type="EMBL" id="SMC41667.1"/>
    </source>
</evidence>
<protein>
    <submittedName>
        <fullName evidence="4">CubicO group peptidase, beta-lactamase class C family</fullName>
    </submittedName>
</protein>
<dbReference type="Proteomes" id="UP000192418">
    <property type="component" value="Unassembled WGS sequence"/>
</dbReference>
<evidence type="ECO:0000256" key="2">
    <source>
        <dbReference type="SAM" id="MobiDB-lite"/>
    </source>
</evidence>
<keyword evidence="1" id="KW-0378">Hydrolase</keyword>
<dbReference type="PANTHER" id="PTHR43283">
    <property type="entry name" value="BETA-LACTAMASE-RELATED"/>
    <property type="match status" value="1"/>
</dbReference>
<evidence type="ECO:0000313" key="5">
    <source>
        <dbReference type="Proteomes" id="UP000192418"/>
    </source>
</evidence>
<reference evidence="4 5" key="1">
    <citation type="submission" date="2017-04" db="EMBL/GenBank/DDBJ databases">
        <authorList>
            <person name="Afonso C.L."/>
            <person name="Miller P.J."/>
            <person name="Scott M.A."/>
            <person name="Spackman E."/>
            <person name="Goraichik I."/>
            <person name="Dimitrov K.M."/>
            <person name="Suarez D.L."/>
            <person name="Swayne D.E."/>
        </authorList>
    </citation>
    <scope>NUCLEOTIDE SEQUENCE [LARGE SCALE GENOMIC DNA]</scope>
    <source>
        <strain evidence="4 5">DSM 3385</strain>
    </source>
</reference>
<dbReference type="InterPro" id="IPR001466">
    <property type="entry name" value="Beta-lactam-related"/>
</dbReference>
<feature type="region of interest" description="Disordered" evidence="2">
    <location>
        <begin position="263"/>
        <end position="297"/>
    </location>
</feature>
<dbReference type="EMBL" id="FWXY01000002">
    <property type="protein sequence ID" value="SMC41667.1"/>
    <property type="molecule type" value="Genomic_DNA"/>
</dbReference>
<dbReference type="STRING" id="1121400.SAMN02746065_10220"/>
<dbReference type="PANTHER" id="PTHR43283:SF11">
    <property type="entry name" value="BETA-LACTAMASE-RELATED DOMAIN-CONTAINING PROTEIN"/>
    <property type="match status" value="1"/>
</dbReference>
<proteinExistence type="predicted"/>
<gene>
    <name evidence="4" type="ORF">SAMN02746065_10220</name>
</gene>
<dbReference type="GO" id="GO:0016787">
    <property type="term" value="F:hydrolase activity"/>
    <property type="evidence" value="ECO:0007669"/>
    <property type="project" value="UniProtKB-KW"/>
</dbReference>
<evidence type="ECO:0000256" key="1">
    <source>
        <dbReference type="ARBA" id="ARBA00022801"/>
    </source>
</evidence>
<organism evidence="4 5">
    <name type="scientific">Desulfocicer vacuolatum DSM 3385</name>
    <dbReference type="NCBI Taxonomy" id="1121400"/>
    <lineage>
        <taxon>Bacteria</taxon>
        <taxon>Pseudomonadati</taxon>
        <taxon>Thermodesulfobacteriota</taxon>
        <taxon>Desulfobacteria</taxon>
        <taxon>Desulfobacterales</taxon>
        <taxon>Desulfobacteraceae</taxon>
        <taxon>Desulfocicer</taxon>
    </lineage>
</organism>
<dbReference type="Pfam" id="PF00144">
    <property type="entry name" value="Beta-lactamase"/>
    <property type="match status" value="1"/>
</dbReference>